<evidence type="ECO:0000256" key="1">
    <source>
        <dbReference type="SAM" id="SignalP"/>
    </source>
</evidence>
<evidence type="ECO:0000313" key="2">
    <source>
        <dbReference type="EMBL" id="KAJ1966772.1"/>
    </source>
</evidence>
<organism evidence="2 3">
    <name type="scientific">Dispira parvispora</name>
    <dbReference type="NCBI Taxonomy" id="1520584"/>
    <lineage>
        <taxon>Eukaryota</taxon>
        <taxon>Fungi</taxon>
        <taxon>Fungi incertae sedis</taxon>
        <taxon>Zoopagomycota</taxon>
        <taxon>Kickxellomycotina</taxon>
        <taxon>Dimargaritomycetes</taxon>
        <taxon>Dimargaritales</taxon>
        <taxon>Dimargaritaceae</taxon>
        <taxon>Dispira</taxon>
    </lineage>
</organism>
<gene>
    <name evidence="2" type="ORF">IWQ62_002263</name>
</gene>
<name>A0A9W8E859_9FUNG</name>
<dbReference type="EMBL" id="JANBPY010000456">
    <property type="protein sequence ID" value="KAJ1966772.1"/>
    <property type="molecule type" value="Genomic_DNA"/>
</dbReference>
<evidence type="ECO:0000313" key="3">
    <source>
        <dbReference type="Proteomes" id="UP001150925"/>
    </source>
</evidence>
<keyword evidence="3" id="KW-1185">Reference proteome</keyword>
<accession>A0A9W8E859</accession>
<sequence>MHYPAIVLAALGLLMTQGYTSPGVMGTALSFIKGTNKERKFAQRSQAMQVEYSQWVSQNSEKSFQPNISEQDILKRIDFSDLPGWCNKLMKTLYGKPRQLLDAGGPGDVLFYFQNEINQWLYQLYLDYNAISSDTSNEVGFNVQQQNWFGVNPIAAYRVNDEDMSLDSKQANALFLFPRGQYGNVSNPWDDTFFDISWLDVTSEGNSTLLDKTPLLFALKNKRYEVIDTVLYALHVSMRNPTFFKSLLGNKGVDSFRGSYPLYFRNDMNVFGTKVSSMLSAFHNGFGQGIDDIVFFTMIKSVLMDRDYDSISRLLQPSTEAALPSCIKFLYGWKALGTYALAKQVSPEAQREVAQIIEKLRKRHAIFLQREAMQDVDNGVVPPFIKLLDKVSRAEEGEVQTSLVKFPYIFTVLGKDSIESYRKDVEQYSDGFKA</sequence>
<keyword evidence="1" id="KW-0732">Signal</keyword>
<protein>
    <submittedName>
        <fullName evidence="2">Uncharacterized protein</fullName>
    </submittedName>
</protein>
<dbReference type="Proteomes" id="UP001150925">
    <property type="component" value="Unassembled WGS sequence"/>
</dbReference>
<comment type="caution">
    <text evidence="2">The sequence shown here is derived from an EMBL/GenBank/DDBJ whole genome shotgun (WGS) entry which is preliminary data.</text>
</comment>
<reference evidence="2" key="1">
    <citation type="submission" date="2022-07" db="EMBL/GenBank/DDBJ databases">
        <title>Phylogenomic reconstructions and comparative analyses of Kickxellomycotina fungi.</title>
        <authorList>
            <person name="Reynolds N.K."/>
            <person name="Stajich J.E."/>
            <person name="Barry K."/>
            <person name="Grigoriev I.V."/>
            <person name="Crous P."/>
            <person name="Smith M.E."/>
        </authorList>
    </citation>
    <scope>NUCLEOTIDE SEQUENCE</scope>
    <source>
        <strain evidence="2">RSA 1196</strain>
    </source>
</reference>
<dbReference type="AlphaFoldDB" id="A0A9W8E859"/>
<proteinExistence type="predicted"/>
<feature type="signal peptide" evidence="1">
    <location>
        <begin position="1"/>
        <end position="20"/>
    </location>
</feature>
<feature type="chain" id="PRO_5040852053" evidence="1">
    <location>
        <begin position="21"/>
        <end position="434"/>
    </location>
</feature>